<dbReference type="AlphaFoldDB" id="M6U887"/>
<dbReference type="InterPro" id="IPR056106">
    <property type="entry name" value="DUF7689"/>
</dbReference>
<comment type="caution">
    <text evidence="2">The sequence shown here is derived from an EMBL/GenBank/DDBJ whole genome shotgun (WGS) entry which is preliminary data.</text>
</comment>
<evidence type="ECO:0000259" key="1">
    <source>
        <dbReference type="Pfam" id="PF24738"/>
    </source>
</evidence>
<dbReference type="EMBL" id="AHOP02000023">
    <property type="protein sequence ID" value="EMO41242.1"/>
    <property type="molecule type" value="Genomic_DNA"/>
</dbReference>
<reference evidence="2 3" key="1">
    <citation type="submission" date="2013-01" db="EMBL/GenBank/DDBJ databases">
        <authorList>
            <person name="Harkins D.M."/>
            <person name="Durkin A.S."/>
            <person name="Brinkac L.M."/>
            <person name="Haft D.H."/>
            <person name="Selengut J.D."/>
            <person name="Sanka R."/>
            <person name="DePew J."/>
            <person name="Purushe J."/>
            <person name="Matthias M.A."/>
            <person name="Vinetz J.M."/>
            <person name="Sutton G.G."/>
            <person name="Nierman W.C."/>
            <person name="Fouts D.E."/>
        </authorList>
    </citation>
    <scope>NUCLEOTIDE SEQUENCE [LARGE SCALE GENOMIC DNA]</scope>
    <source>
        <strain evidence="2 3">ZUN142</strain>
    </source>
</reference>
<evidence type="ECO:0000313" key="2">
    <source>
        <dbReference type="EMBL" id="EMO41242.1"/>
    </source>
</evidence>
<dbReference type="RefSeq" id="WP_004437841.1">
    <property type="nucleotide sequence ID" value="NZ_AHOP02000023.1"/>
</dbReference>
<proteinExistence type="predicted"/>
<protein>
    <recommendedName>
        <fullName evidence="1">DUF7689 domain-containing protein</fullName>
    </recommendedName>
</protein>
<name>M6U887_9LEPT</name>
<accession>M6U887</accession>
<dbReference type="Pfam" id="PF24738">
    <property type="entry name" value="DUF7689"/>
    <property type="match status" value="1"/>
</dbReference>
<feature type="domain" description="DUF7689" evidence="1">
    <location>
        <begin position="20"/>
        <end position="153"/>
    </location>
</feature>
<evidence type="ECO:0000313" key="3">
    <source>
        <dbReference type="Proteomes" id="UP000012153"/>
    </source>
</evidence>
<organism evidence="2 3">
    <name type="scientific">Leptospira noguchii serovar Autumnalis str. ZUN142</name>
    <dbReference type="NCBI Taxonomy" id="1085540"/>
    <lineage>
        <taxon>Bacteria</taxon>
        <taxon>Pseudomonadati</taxon>
        <taxon>Spirochaetota</taxon>
        <taxon>Spirochaetia</taxon>
        <taxon>Leptospirales</taxon>
        <taxon>Leptospiraceae</taxon>
        <taxon>Leptospira</taxon>
    </lineage>
</organism>
<gene>
    <name evidence="2" type="ORF">LEP1GSC186_2944</name>
</gene>
<dbReference type="Proteomes" id="UP000012153">
    <property type="component" value="Unassembled WGS sequence"/>
</dbReference>
<sequence>MDSFLHDWFPKLKNFKYKETSKATISYNCFAWAAGIDNVNWDPDSHASNRKSLLYTLSNLPSYWPADAPAKQDVESFLAAYHLIGFTEEADESLEAGFYKIAIYASDGIPTHAARQLSDGTWTSKLGRSIDIMHEKLEALESIRYGSVAKILKKQNR</sequence>